<dbReference type="GO" id="GO:0000160">
    <property type="term" value="P:phosphorelay signal transduction system"/>
    <property type="evidence" value="ECO:0007669"/>
    <property type="project" value="InterPro"/>
</dbReference>
<feature type="compositionally biased region" description="Basic and acidic residues" evidence="3">
    <location>
        <begin position="7"/>
        <end position="20"/>
    </location>
</feature>
<feature type="domain" description="OmpR/PhoB-type" evidence="5">
    <location>
        <begin position="8"/>
        <end position="113"/>
    </location>
</feature>
<dbReference type="SUPFAM" id="SSF46894">
    <property type="entry name" value="C-terminal effector domain of the bipartite response regulators"/>
    <property type="match status" value="1"/>
</dbReference>
<evidence type="ECO:0000256" key="2">
    <source>
        <dbReference type="PROSITE-ProRule" id="PRU01091"/>
    </source>
</evidence>
<evidence type="ECO:0000256" key="1">
    <source>
        <dbReference type="ARBA" id="ARBA00023125"/>
    </source>
</evidence>
<dbReference type="PROSITE" id="PS51755">
    <property type="entry name" value="OMPR_PHOB"/>
    <property type="match status" value="1"/>
</dbReference>
<feature type="DNA-binding region" description="OmpR/PhoB-type" evidence="2">
    <location>
        <begin position="8"/>
        <end position="113"/>
    </location>
</feature>
<keyword evidence="4" id="KW-0472">Membrane</keyword>
<dbReference type="Pfam" id="PF00486">
    <property type="entry name" value="Trans_reg_C"/>
    <property type="match status" value="1"/>
</dbReference>
<keyword evidence="1 2" id="KW-0238">DNA-binding</keyword>
<dbReference type="SMART" id="SM00862">
    <property type="entry name" value="Trans_reg_C"/>
    <property type="match status" value="1"/>
</dbReference>
<accession>A0A8B3DB80</accession>
<dbReference type="GO" id="GO:0003677">
    <property type="term" value="F:DNA binding"/>
    <property type="evidence" value="ECO:0007669"/>
    <property type="project" value="UniProtKB-UniRule"/>
</dbReference>
<dbReference type="Proteomes" id="UP000253437">
    <property type="component" value="Unassembled WGS sequence"/>
</dbReference>
<dbReference type="EMBL" id="QOUW02000345">
    <property type="protein sequence ID" value="RIV97317.1"/>
    <property type="molecule type" value="Genomic_DNA"/>
</dbReference>
<organism evidence="6 7">
    <name type="scientific">Vibrio harveyi</name>
    <name type="common">Beneckea harveyi</name>
    <dbReference type="NCBI Taxonomy" id="669"/>
    <lineage>
        <taxon>Bacteria</taxon>
        <taxon>Pseudomonadati</taxon>
        <taxon>Pseudomonadota</taxon>
        <taxon>Gammaproteobacteria</taxon>
        <taxon>Vibrionales</taxon>
        <taxon>Vibrionaceae</taxon>
        <taxon>Vibrio</taxon>
    </lineage>
</organism>
<sequence length="158" mass="18032">MSAPMNRNEEYDTKHSEPNCRPDQNNNDLHSTLVSLVKNTGANINEIRILELLLANEGQVVPRDVILKECWKGRVVTDNSLNVAIKKLRDMLNHHGYKEIITTITKQGYMVKLEHSKIREPPPNYAKLCLYVVSIICTVVLLLLAEILLHNELCYLLS</sequence>
<evidence type="ECO:0000256" key="4">
    <source>
        <dbReference type="SAM" id="Phobius"/>
    </source>
</evidence>
<reference evidence="6 7" key="1">
    <citation type="submission" date="2018-08" db="EMBL/GenBank/DDBJ databases">
        <title>Vibrio harveyi strains pathogenic to white snook Centropomus viridis Lockington (1877) and potential probiotic bacteria.</title>
        <authorList>
            <person name="Soto-Rodriguez S."/>
            <person name="Gomez-Gil B."/>
            <person name="Lozano-Olvera R."/>
        </authorList>
    </citation>
    <scope>NUCLEOTIDE SEQUENCE [LARGE SCALE GENOMIC DNA]</scope>
    <source>
        <strain evidence="6 7">CAIM 1508</strain>
    </source>
</reference>
<dbReference type="CDD" id="cd00383">
    <property type="entry name" value="trans_reg_C"/>
    <property type="match status" value="1"/>
</dbReference>
<comment type="caution">
    <text evidence="6">The sequence shown here is derived from an EMBL/GenBank/DDBJ whole genome shotgun (WGS) entry which is preliminary data.</text>
</comment>
<proteinExistence type="predicted"/>
<protein>
    <submittedName>
        <fullName evidence="6">Winged helix family transcriptional regulator</fullName>
    </submittedName>
</protein>
<dbReference type="InterPro" id="IPR001867">
    <property type="entry name" value="OmpR/PhoB-type_DNA-bd"/>
</dbReference>
<feature type="transmembrane region" description="Helical" evidence="4">
    <location>
        <begin position="128"/>
        <end position="149"/>
    </location>
</feature>
<dbReference type="Gene3D" id="1.10.10.10">
    <property type="entry name" value="Winged helix-like DNA-binding domain superfamily/Winged helix DNA-binding domain"/>
    <property type="match status" value="1"/>
</dbReference>
<keyword evidence="4" id="KW-1133">Transmembrane helix</keyword>
<feature type="region of interest" description="Disordered" evidence="3">
    <location>
        <begin position="1"/>
        <end position="26"/>
    </location>
</feature>
<evidence type="ECO:0000313" key="7">
    <source>
        <dbReference type="Proteomes" id="UP000253437"/>
    </source>
</evidence>
<dbReference type="InterPro" id="IPR036388">
    <property type="entry name" value="WH-like_DNA-bd_sf"/>
</dbReference>
<dbReference type="AlphaFoldDB" id="A0A8B3DB80"/>
<dbReference type="InterPro" id="IPR016032">
    <property type="entry name" value="Sig_transdc_resp-reg_C-effctor"/>
</dbReference>
<evidence type="ECO:0000256" key="3">
    <source>
        <dbReference type="SAM" id="MobiDB-lite"/>
    </source>
</evidence>
<gene>
    <name evidence="6" type="ORF">DS957_029480</name>
</gene>
<evidence type="ECO:0000313" key="6">
    <source>
        <dbReference type="EMBL" id="RIV97317.1"/>
    </source>
</evidence>
<evidence type="ECO:0000259" key="5">
    <source>
        <dbReference type="PROSITE" id="PS51755"/>
    </source>
</evidence>
<name>A0A8B3DB80_VIBHA</name>
<dbReference type="GO" id="GO:0006355">
    <property type="term" value="P:regulation of DNA-templated transcription"/>
    <property type="evidence" value="ECO:0007669"/>
    <property type="project" value="InterPro"/>
</dbReference>
<keyword evidence="4" id="KW-0812">Transmembrane</keyword>